<dbReference type="Proteomes" id="UP000253319">
    <property type="component" value="Unassembled WGS sequence"/>
</dbReference>
<name>A0A365P589_9FLAO</name>
<comment type="caution">
    <text evidence="1">The sequence shown here is derived from an EMBL/GenBank/DDBJ whole genome shotgun (WGS) entry which is preliminary data.</text>
</comment>
<organism evidence="1 2">
    <name type="scientific">Flavobacterium tibetense</name>
    <dbReference type="NCBI Taxonomy" id="2233533"/>
    <lineage>
        <taxon>Bacteria</taxon>
        <taxon>Pseudomonadati</taxon>
        <taxon>Bacteroidota</taxon>
        <taxon>Flavobacteriia</taxon>
        <taxon>Flavobacteriales</taxon>
        <taxon>Flavobacteriaceae</taxon>
        <taxon>Flavobacterium</taxon>
    </lineage>
</organism>
<dbReference type="RefSeq" id="WP_113987670.1">
    <property type="nucleotide sequence ID" value="NZ_QLST01000001.1"/>
</dbReference>
<reference evidence="1 2" key="1">
    <citation type="submission" date="2018-06" db="EMBL/GenBank/DDBJ databases">
        <title>Flavobacterium tibetense sp. nov., isolated from a wetland YonghuCo on Tibetan Plateau.</title>
        <authorList>
            <person name="Xing P."/>
            <person name="Phurbu D."/>
            <person name="Lu H."/>
        </authorList>
    </citation>
    <scope>NUCLEOTIDE SEQUENCE [LARGE SCALE GENOMIC DNA]</scope>
    <source>
        <strain evidence="1 2">YH5</strain>
    </source>
</reference>
<evidence type="ECO:0000313" key="2">
    <source>
        <dbReference type="Proteomes" id="UP000253319"/>
    </source>
</evidence>
<dbReference type="AlphaFoldDB" id="A0A365P589"/>
<keyword evidence="2" id="KW-1185">Reference proteome</keyword>
<evidence type="ECO:0000313" key="1">
    <source>
        <dbReference type="EMBL" id="RBA29788.1"/>
    </source>
</evidence>
<accession>A0A365P589</accession>
<proteinExistence type="predicted"/>
<sequence length="155" mass="18706">MKYIVILFLSNCLIHAQNVAEHFKTRQFEVAIFPESSNEIMQQNRFTPTKEEIIKAENALKFKLKFLNNPLMNQSRSPIIHKNLKKYKRQYFGYINEKDEKILYINSLWSKSLKKNHWYWLNEIIWISDGGSYYWNIEYNLETEELENLKVNGYA</sequence>
<protein>
    <submittedName>
        <fullName evidence="1">Uncharacterized protein</fullName>
    </submittedName>
</protein>
<dbReference type="EMBL" id="QLST01000001">
    <property type="protein sequence ID" value="RBA29788.1"/>
    <property type="molecule type" value="Genomic_DNA"/>
</dbReference>
<dbReference type="OrthoDB" id="4301792at2"/>
<gene>
    <name evidence="1" type="ORF">DPN68_00725</name>
</gene>